<organism evidence="3 4">
    <name type="scientific">Cystobacter fuscus (strain ATCC 25194 / DSM 2262 / NBRC 100088 / M29)</name>
    <dbReference type="NCBI Taxonomy" id="1242864"/>
    <lineage>
        <taxon>Bacteria</taxon>
        <taxon>Pseudomonadati</taxon>
        <taxon>Myxococcota</taxon>
        <taxon>Myxococcia</taxon>
        <taxon>Myxococcales</taxon>
        <taxon>Cystobacterineae</taxon>
        <taxon>Archangiaceae</taxon>
        <taxon>Cystobacter</taxon>
    </lineage>
</organism>
<keyword evidence="4" id="KW-1185">Reference proteome</keyword>
<evidence type="ECO:0000256" key="1">
    <source>
        <dbReference type="SAM" id="MobiDB-lite"/>
    </source>
</evidence>
<comment type="caution">
    <text evidence="3">The sequence shown here is derived from an EMBL/GenBank/DDBJ whole genome shotgun (WGS) entry which is preliminary data.</text>
</comment>
<evidence type="ECO:0000313" key="4">
    <source>
        <dbReference type="Proteomes" id="UP000011682"/>
    </source>
</evidence>
<keyword evidence="2" id="KW-0732">Signal</keyword>
<evidence type="ECO:0008006" key="5">
    <source>
        <dbReference type="Google" id="ProtNLM"/>
    </source>
</evidence>
<feature type="region of interest" description="Disordered" evidence="1">
    <location>
        <begin position="22"/>
        <end position="48"/>
    </location>
</feature>
<proteinExistence type="predicted"/>
<evidence type="ECO:0000313" key="3">
    <source>
        <dbReference type="EMBL" id="EPX55417.1"/>
    </source>
</evidence>
<dbReference type="AlphaFoldDB" id="S9NZG3"/>
<protein>
    <recommendedName>
        <fullName evidence="5">Lipoprotein</fullName>
    </recommendedName>
</protein>
<accession>S9NZG3</accession>
<gene>
    <name evidence="3" type="ORF">D187_009028</name>
</gene>
<reference evidence="3" key="1">
    <citation type="submission" date="2013-05" db="EMBL/GenBank/DDBJ databases">
        <title>Genome assembly of Cystobacter fuscus DSM 2262.</title>
        <authorList>
            <person name="Sharma G."/>
            <person name="Khatri I."/>
            <person name="Kaur C."/>
            <person name="Mayilraj S."/>
            <person name="Subramanian S."/>
        </authorList>
    </citation>
    <scope>NUCLEOTIDE SEQUENCE [LARGE SCALE GENOMIC DNA]</scope>
    <source>
        <strain evidence="3">DSM 2262</strain>
    </source>
</reference>
<dbReference type="RefSeq" id="WP_020918727.1">
    <property type="nucleotide sequence ID" value="NZ_ANAH02000071.1"/>
</dbReference>
<sequence>MRSLKSVCMLLCMAVATACGGELPEDVNTGEGEATPMTEAVSHDTSAQGSLIPPGCGSFKQRCCANNVCYNGLECDPSSNTCLY</sequence>
<dbReference type="PROSITE" id="PS51257">
    <property type="entry name" value="PROKAR_LIPOPROTEIN"/>
    <property type="match status" value="1"/>
</dbReference>
<feature type="chain" id="PRO_5004554037" description="Lipoprotein" evidence="2">
    <location>
        <begin position="19"/>
        <end position="84"/>
    </location>
</feature>
<dbReference type="OrthoDB" id="5518504at2"/>
<feature type="signal peptide" evidence="2">
    <location>
        <begin position="1"/>
        <end position="18"/>
    </location>
</feature>
<dbReference type="EMBL" id="ANAH02000071">
    <property type="protein sequence ID" value="EPX55417.1"/>
    <property type="molecule type" value="Genomic_DNA"/>
</dbReference>
<dbReference type="Proteomes" id="UP000011682">
    <property type="component" value="Unassembled WGS sequence"/>
</dbReference>
<evidence type="ECO:0000256" key="2">
    <source>
        <dbReference type="SAM" id="SignalP"/>
    </source>
</evidence>
<name>S9NZG3_CYSF2</name>